<dbReference type="InterPro" id="IPR000182">
    <property type="entry name" value="GNAT_dom"/>
</dbReference>
<dbReference type="GO" id="GO:0016747">
    <property type="term" value="F:acyltransferase activity, transferring groups other than amino-acyl groups"/>
    <property type="evidence" value="ECO:0007669"/>
    <property type="project" value="InterPro"/>
</dbReference>
<gene>
    <name evidence="2" type="ORF">IDH41_21705</name>
</gene>
<evidence type="ECO:0000313" key="2">
    <source>
        <dbReference type="EMBL" id="MBD2871206.1"/>
    </source>
</evidence>
<proteinExistence type="predicted"/>
<sequence>MAFTQLNGKRVSLLPLLKEHAEPLFSCSSDPAIWSNYPMVIRSLQEMERFVEAALNSRSEGDQYPYAVFDNELNKIVGTTRYLRISERHRNLNIGSTWYTPEVWRTRVNTECKFLLLQFAFEQWEAVRVELITTPDNVRSQKAIERLGAVKEGLFRKKYNQRNYVVYSITDEEWPAAKDRLAGFLNR</sequence>
<protein>
    <submittedName>
        <fullName evidence="2">GNAT family N-acetyltransferase</fullName>
    </submittedName>
</protein>
<reference evidence="2" key="1">
    <citation type="submission" date="2020-09" db="EMBL/GenBank/DDBJ databases">
        <title>A novel bacterium of genus Paenibacillus, isolated from South China Sea.</title>
        <authorList>
            <person name="Huang H."/>
            <person name="Mo K."/>
            <person name="Hu Y."/>
        </authorList>
    </citation>
    <scope>NUCLEOTIDE SEQUENCE</scope>
    <source>
        <strain evidence="2">IB182493</strain>
    </source>
</reference>
<dbReference type="PANTHER" id="PTHR43610">
    <property type="entry name" value="BLL6696 PROTEIN"/>
    <property type="match status" value="1"/>
</dbReference>
<dbReference type="RefSeq" id="WP_190864774.1">
    <property type="nucleotide sequence ID" value="NZ_JACXIY010000027.1"/>
</dbReference>
<evidence type="ECO:0000259" key="1">
    <source>
        <dbReference type="PROSITE" id="PS51186"/>
    </source>
</evidence>
<keyword evidence="3" id="KW-1185">Reference proteome</keyword>
<dbReference type="Pfam" id="PF13302">
    <property type="entry name" value="Acetyltransf_3"/>
    <property type="match status" value="1"/>
</dbReference>
<organism evidence="2 3">
    <name type="scientific">Paenibacillus arenilitoris</name>
    <dbReference type="NCBI Taxonomy" id="2772299"/>
    <lineage>
        <taxon>Bacteria</taxon>
        <taxon>Bacillati</taxon>
        <taxon>Bacillota</taxon>
        <taxon>Bacilli</taxon>
        <taxon>Bacillales</taxon>
        <taxon>Paenibacillaceae</taxon>
        <taxon>Paenibacillus</taxon>
    </lineage>
</organism>
<dbReference type="Gene3D" id="3.40.630.30">
    <property type="match status" value="1"/>
</dbReference>
<dbReference type="PANTHER" id="PTHR43610:SF1">
    <property type="entry name" value="N-ACETYLTRANSFERASE DOMAIN-CONTAINING PROTEIN"/>
    <property type="match status" value="1"/>
</dbReference>
<accession>A0A927CS42</accession>
<feature type="domain" description="N-acetyltransferase" evidence="1">
    <location>
        <begin position="11"/>
        <end position="172"/>
    </location>
</feature>
<comment type="caution">
    <text evidence="2">The sequence shown here is derived from an EMBL/GenBank/DDBJ whole genome shotgun (WGS) entry which is preliminary data.</text>
</comment>
<dbReference type="InterPro" id="IPR016181">
    <property type="entry name" value="Acyl_CoA_acyltransferase"/>
</dbReference>
<dbReference type="PROSITE" id="PS51186">
    <property type="entry name" value="GNAT"/>
    <property type="match status" value="1"/>
</dbReference>
<name>A0A927CS42_9BACL</name>
<evidence type="ECO:0000313" key="3">
    <source>
        <dbReference type="Proteomes" id="UP000632125"/>
    </source>
</evidence>
<dbReference type="Proteomes" id="UP000632125">
    <property type="component" value="Unassembled WGS sequence"/>
</dbReference>
<dbReference type="EMBL" id="JACXIY010000027">
    <property type="protein sequence ID" value="MBD2871206.1"/>
    <property type="molecule type" value="Genomic_DNA"/>
</dbReference>
<dbReference type="AlphaFoldDB" id="A0A927CS42"/>
<dbReference type="SUPFAM" id="SSF55729">
    <property type="entry name" value="Acyl-CoA N-acyltransferases (Nat)"/>
    <property type="match status" value="1"/>
</dbReference>